<reference evidence="6" key="1">
    <citation type="journal article" date="2017" name="Genome Announc.">
        <title>Whole-Genome Sequence of Photobacterium damselae subsp. piscicida Strain 91-197, Isolated from Hybrid Striped Bass (Morone sp.) in the United States.</title>
        <authorList>
            <person name="Teru Y."/>
            <person name="Hikima J."/>
            <person name="Kono T."/>
            <person name="Sakai M."/>
            <person name="Takano T."/>
            <person name="Hawke J.P."/>
            <person name="Takeyama H."/>
            <person name="Aoki T."/>
        </authorList>
    </citation>
    <scope>NUCLEOTIDE SEQUENCE</scope>
    <source>
        <strain evidence="6">91-197</strain>
    </source>
</reference>
<reference evidence="8" key="2">
    <citation type="submission" date="2017-05" db="EMBL/GenBank/DDBJ databases">
        <title>Whole genome sequence of fish pathogenic bacteria, Photobacterium damselae subsp. piscicida, strain 91-197, isolated from hybrid striped bass (Morone sp.) in USA.</title>
        <authorList>
            <person name="Teru Y."/>
            <person name="Hikima J."/>
            <person name="Kono T."/>
            <person name="Sakai M."/>
            <person name="Takano T."/>
            <person name="Hawke J.P."/>
            <person name="Takeyama H."/>
            <person name="Aoki T."/>
        </authorList>
    </citation>
    <scope>NUCLEOTIDE SEQUENCE [LARGE SCALE GENOMIC DNA]</scope>
    <source>
        <strain evidence="8">91-197</strain>
    </source>
</reference>
<feature type="domain" description="HTH lysR-type" evidence="5">
    <location>
        <begin position="1"/>
        <end position="59"/>
    </location>
</feature>
<dbReference type="InterPro" id="IPR005119">
    <property type="entry name" value="LysR_subst-bd"/>
</dbReference>
<dbReference type="Pfam" id="PF03466">
    <property type="entry name" value="LysR_substrate"/>
    <property type="match status" value="1"/>
</dbReference>
<evidence type="ECO:0000256" key="2">
    <source>
        <dbReference type="ARBA" id="ARBA00023015"/>
    </source>
</evidence>
<dbReference type="FunFam" id="3.40.190.290:FF:000001">
    <property type="entry name" value="Transcriptional regulator, LysR family"/>
    <property type="match status" value="1"/>
</dbReference>
<dbReference type="GO" id="GO:0006351">
    <property type="term" value="P:DNA-templated transcription"/>
    <property type="evidence" value="ECO:0007669"/>
    <property type="project" value="TreeGrafter"/>
</dbReference>
<dbReference type="PANTHER" id="PTHR30537">
    <property type="entry name" value="HTH-TYPE TRANSCRIPTIONAL REGULATOR"/>
    <property type="match status" value="1"/>
</dbReference>
<evidence type="ECO:0000313" key="7">
    <source>
        <dbReference type="EMBL" id="QOD55795.1"/>
    </source>
</evidence>
<dbReference type="SUPFAM" id="SSF46785">
    <property type="entry name" value="Winged helix' DNA-binding domain"/>
    <property type="match status" value="1"/>
</dbReference>
<comment type="similarity">
    <text evidence="1">Belongs to the LysR transcriptional regulatory family.</text>
</comment>
<dbReference type="CDD" id="cd08422">
    <property type="entry name" value="PBP2_CrgA_like"/>
    <property type="match status" value="1"/>
</dbReference>
<evidence type="ECO:0000256" key="1">
    <source>
        <dbReference type="ARBA" id="ARBA00009437"/>
    </source>
</evidence>
<proteinExistence type="inferred from homology"/>
<dbReference type="AlphaFoldDB" id="A0A1Q9H6I0"/>
<dbReference type="Gene3D" id="1.10.10.10">
    <property type="entry name" value="Winged helix-like DNA-binding domain superfamily/Winged helix DNA-binding domain"/>
    <property type="match status" value="1"/>
</dbReference>
<dbReference type="Gene3D" id="3.40.190.290">
    <property type="match status" value="1"/>
</dbReference>
<reference evidence="7 9" key="3">
    <citation type="submission" date="2020-09" db="EMBL/GenBank/DDBJ databases">
        <title>Complete, closed and curated genome sequences of Photobacterium damselae subsp. piscicida isolates from Australia indicate localised evolution and additional plasmid-borne pathogenicity mechanisms.</title>
        <authorList>
            <person name="Baseggio L."/>
            <person name="Silayeva O."/>
            <person name="Buller N."/>
            <person name="Landos M."/>
            <person name="Engelstaedter J."/>
            <person name="Barnes A.C."/>
        </authorList>
    </citation>
    <scope>NUCLEOTIDE SEQUENCE [LARGE SCALE GENOMIC DNA]</scope>
    <source>
        <strain evidence="7 9">AS-16-0540-1</strain>
    </source>
</reference>
<keyword evidence="3" id="KW-0238">DNA-binding</keyword>
<sequence length="312" mass="34861">MKALNDLQVFIEASRMGSFSKVANSMGITPAAVSAAIKRLEEQVGFPLFIRSTRHLRLTNEGEIFCDKASMAVNILQDGLDQIANDRNAFSGKLHITAPSDFGRNLLLTWIAEFQEIYPDITIKLELSDKVADIYSQPVDIAIRYGQPADSNLVAISLCQLNEGITCATPEYIAANPTITEPMDLLAHNCLCFMVADTLYNKWQFSCENRSEIVHVSGNMTGNDSDMIHRLALKGKGIIHTSLMDLSEDIIAGRLVPIFPQWRGFSAPLYMVCADRRLLNPTIRKFQEFIKEKCCQQRQRVLTALGNEQVTD</sequence>
<keyword evidence="2" id="KW-0805">Transcription regulation</keyword>
<dbReference type="Proteomes" id="UP000218676">
    <property type="component" value="Chromosome 1"/>
</dbReference>
<dbReference type="PANTHER" id="PTHR30537:SF21">
    <property type="entry name" value="HTH-TYPE TRANSCRIPTIONAL REGULATOR SINR-RELATED"/>
    <property type="match status" value="1"/>
</dbReference>
<dbReference type="GO" id="GO:0043565">
    <property type="term" value="F:sequence-specific DNA binding"/>
    <property type="evidence" value="ECO:0007669"/>
    <property type="project" value="TreeGrafter"/>
</dbReference>
<evidence type="ECO:0000313" key="9">
    <source>
        <dbReference type="Proteomes" id="UP000516656"/>
    </source>
</evidence>
<dbReference type="GO" id="GO:0003700">
    <property type="term" value="F:DNA-binding transcription factor activity"/>
    <property type="evidence" value="ECO:0007669"/>
    <property type="project" value="InterPro"/>
</dbReference>
<gene>
    <name evidence="7" type="ORF">IC627_10790</name>
    <name evidence="6" type="ORF">PDPUS_1_01002</name>
</gene>
<keyword evidence="4" id="KW-0804">Transcription</keyword>
<dbReference type="InterPro" id="IPR036388">
    <property type="entry name" value="WH-like_DNA-bd_sf"/>
</dbReference>
<dbReference type="InterPro" id="IPR036390">
    <property type="entry name" value="WH_DNA-bd_sf"/>
</dbReference>
<organism evidence="6 8">
    <name type="scientific">Photobacterium damsela subsp. piscicida</name>
    <name type="common">Pasteurella piscicida</name>
    <dbReference type="NCBI Taxonomy" id="38294"/>
    <lineage>
        <taxon>Bacteria</taxon>
        <taxon>Pseudomonadati</taxon>
        <taxon>Pseudomonadota</taxon>
        <taxon>Gammaproteobacteria</taxon>
        <taxon>Vibrionales</taxon>
        <taxon>Vibrionaceae</taxon>
        <taxon>Photobacterium</taxon>
    </lineage>
</organism>
<dbReference type="PRINTS" id="PR00039">
    <property type="entry name" value="HTHLYSR"/>
</dbReference>
<dbReference type="SUPFAM" id="SSF53850">
    <property type="entry name" value="Periplasmic binding protein-like II"/>
    <property type="match status" value="1"/>
</dbReference>
<dbReference type="Pfam" id="PF00126">
    <property type="entry name" value="HTH_1"/>
    <property type="match status" value="1"/>
</dbReference>
<evidence type="ECO:0000313" key="6">
    <source>
        <dbReference type="EMBL" id="BAX52376.1"/>
    </source>
</evidence>
<evidence type="ECO:0000259" key="5">
    <source>
        <dbReference type="PROSITE" id="PS50931"/>
    </source>
</evidence>
<evidence type="ECO:0000313" key="8">
    <source>
        <dbReference type="Proteomes" id="UP000218676"/>
    </source>
</evidence>
<dbReference type="EMBL" id="AP018045">
    <property type="protein sequence ID" value="BAX52376.1"/>
    <property type="molecule type" value="Genomic_DNA"/>
</dbReference>
<evidence type="ECO:0000256" key="4">
    <source>
        <dbReference type="ARBA" id="ARBA00023163"/>
    </source>
</evidence>
<dbReference type="PROSITE" id="PS50931">
    <property type="entry name" value="HTH_LYSR"/>
    <property type="match status" value="1"/>
</dbReference>
<name>A0A1Q9H6I0_PHODP</name>
<accession>A0A1Q9H6I0</accession>
<dbReference type="InterPro" id="IPR058163">
    <property type="entry name" value="LysR-type_TF_proteobact-type"/>
</dbReference>
<dbReference type="Proteomes" id="UP000516656">
    <property type="component" value="Chromosome 1"/>
</dbReference>
<dbReference type="RefSeq" id="WP_044176193.1">
    <property type="nucleotide sequence ID" value="NZ_AP018045.1"/>
</dbReference>
<evidence type="ECO:0000256" key="3">
    <source>
        <dbReference type="ARBA" id="ARBA00023125"/>
    </source>
</evidence>
<dbReference type="EMBL" id="CP061854">
    <property type="protein sequence ID" value="QOD55795.1"/>
    <property type="molecule type" value="Genomic_DNA"/>
</dbReference>
<protein>
    <submittedName>
        <fullName evidence="6">HTH-type transcriptional regulator DmlR</fullName>
    </submittedName>
    <submittedName>
        <fullName evidence="7">LysR family transcriptional regulator</fullName>
    </submittedName>
</protein>
<dbReference type="GeneID" id="93397189"/>
<dbReference type="InterPro" id="IPR000847">
    <property type="entry name" value="LysR_HTH_N"/>
</dbReference>
<dbReference type="FunFam" id="1.10.10.10:FF:000001">
    <property type="entry name" value="LysR family transcriptional regulator"/>
    <property type="match status" value="1"/>
</dbReference>